<accession>V9D309</accession>
<dbReference type="GeneID" id="19986108"/>
<reference evidence="1 2" key="1">
    <citation type="submission" date="2013-03" db="EMBL/GenBank/DDBJ databases">
        <title>The Genome Sequence of Cladophialophora carrionii CBS 160.54.</title>
        <authorList>
            <consortium name="The Broad Institute Genomics Platform"/>
            <person name="Cuomo C."/>
            <person name="de Hoog S."/>
            <person name="Gorbushina A."/>
            <person name="Walker B."/>
            <person name="Young S.K."/>
            <person name="Zeng Q."/>
            <person name="Gargeya S."/>
            <person name="Fitzgerald M."/>
            <person name="Haas B."/>
            <person name="Abouelleil A."/>
            <person name="Allen A.W."/>
            <person name="Alvarado L."/>
            <person name="Arachchi H.M."/>
            <person name="Berlin A.M."/>
            <person name="Chapman S.B."/>
            <person name="Gainer-Dewar J."/>
            <person name="Goldberg J."/>
            <person name="Griggs A."/>
            <person name="Gujja S."/>
            <person name="Hansen M."/>
            <person name="Howarth C."/>
            <person name="Imamovic A."/>
            <person name="Ireland A."/>
            <person name="Larimer J."/>
            <person name="McCowan C."/>
            <person name="Murphy C."/>
            <person name="Pearson M."/>
            <person name="Poon T.W."/>
            <person name="Priest M."/>
            <person name="Roberts A."/>
            <person name="Saif S."/>
            <person name="Shea T."/>
            <person name="Sisk P."/>
            <person name="Sykes S."/>
            <person name="Wortman J."/>
            <person name="Nusbaum C."/>
            <person name="Birren B."/>
        </authorList>
    </citation>
    <scope>NUCLEOTIDE SEQUENCE [LARGE SCALE GENOMIC DNA]</scope>
    <source>
        <strain evidence="1 2">CBS 160.54</strain>
    </source>
</reference>
<evidence type="ECO:0000313" key="1">
    <source>
        <dbReference type="EMBL" id="ETI21270.1"/>
    </source>
</evidence>
<dbReference type="AlphaFoldDB" id="V9D309"/>
<dbReference type="VEuPathDB" id="FungiDB:G647_07615"/>
<name>V9D309_9EURO</name>
<sequence>MGLKLFIKTTHSSAQAMVVELSTLHQSNGKDEVVNICLQEASEFQSQVVIPGREHTDQTVHVLTEQHVDIGGEAQNSRKITGQTSTYVEPLDLQRRERGSRQPQGCGSNCGHGGNVGVRPNTEPLLLRVYLAGCSTDDAADKGVAAGQPVAVTPAPHLNGMVSGFQATPVNPCSPHPVAARCEPLSCAAAHPCPPPCLSAGPGHGAQPQAASHPGGGRACESSSFIGVVGTSIAPQASEADQQATLKQRVKKFRGIPLLLRKLDGDTIKPTATTDTGSDSNVISKALVDLLGIHLNKNGGATTTTQLSVLNDMKADTLGTVDLEFSVFCNGTQMRRLFHVVQKIGAHQMLLSAELTMELGHFYRLPCKCHA</sequence>
<proteinExistence type="predicted"/>
<dbReference type="Proteomes" id="UP000030678">
    <property type="component" value="Unassembled WGS sequence"/>
</dbReference>
<evidence type="ECO:0000313" key="2">
    <source>
        <dbReference type="Proteomes" id="UP000030678"/>
    </source>
</evidence>
<protein>
    <submittedName>
        <fullName evidence="1">Uncharacterized protein</fullName>
    </submittedName>
</protein>
<dbReference type="EMBL" id="KB822707">
    <property type="protein sequence ID" value="ETI21270.1"/>
    <property type="molecule type" value="Genomic_DNA"/>
</dbReference>
<dbReference type="HOGENOM" id="CLU_748039_0_0_1"/>
<organism evidence="1 2">
    <name type="scientific">Cladophialophora carrionii CBS 160.54</name>
    <dbReference type="NCBI Taxonomy" id="1279043"/>
    <lineage>
        <taxon>Eukaryota</taxon>
        <taxon>Fungi</taxon>
        <taxon>Dikarya</taxon>
        <taxon>Ascomycota</taxon>
        <taxon>Pezizomycotina</taxon>
        <taxon>Eurotiomycetes</taxon>
        <taxon>Chaetothyriomycetidae</taxon>
        <taxon>Chaetothyriales</taxon>
        <taxon>Herpotrichiellaceae</taxon>
        <taxon>Cladophialophora</taxon>
    </lineage>
</organism>
<dbReference type="OrthoDB" id="4161029at2759"/>
<dbReference type="RefSeq" id="XP_008730151.1">
    <property type="nucleotide sequence ID" value="XM_008731929.1"/>
</dbReference>
<gene>
    <name evidence="1" type="ORF">G647_07615</name>
</gene>